<proteinExistence type="predicted"/>
<name>A0A1I8FEM9_9PLAT</name>
<feature type="region of interest" description="Disordered" evidence="1">
    <location>
        <begin position="72"/>
        <end position="102"/>
    </location>
</feature>
<evidence type="ECO:0000313" key="3">
    <source>
        <dbReference type="WBParaSite" id="maker-unitig_30172-snap-gene-0.1-mRNA-1"/>
    </source>
</evidence>
<keyword evidence="2" id="KW-1185">Reference proteome</keyword>
<evidence type="ECO:0000256" key="1">
    <source>
        <dbReference type="SAM" id="MobiDB-lite"/>
    </source>
</evidence>
<dbReference type="PANTHER" id="PTHR47027:SF20">
    <property type="entry name" value="REVERSE TRANSCRIPTASE-LIKE PROTEIN WITH RNA-DIRECTED DNA POLYMERASE DOMAIN"/>
    <property type="match status" value="1"/>
</dbReference>
<dbReference type="AlphaFoldDB" id="A0A1I8FEM9"/>
<protein>
    <submittedName>
        <fullName evidence="3">Reverse transcriptase domain-containing protein</fullName>
    </submittedName>
</protein>
<dbReference type="WBParaSite" id="maker-unitig_30172-snap-gene-0.1-mRNA-1">
    <property type="protein sequence ID" value="maker-unitig_30172-snap-gene-0.1-mRNA-1"/>
    <property type="gene ID" value="maker-unitig_30172-snap-gene-0.1"/>
</dbReference>
<dbReference type="PANTHER" id="PTHR47027">
    <property type="entry name" value="REVERSE TRANSCRIPTASE DOMAIN-CONTAINING PROTEIN"/>
    <property type="match status" value="1"/>
</dbReference>
<evidence type="ECO:0000313" key="2">
    <source>
        <dbReference type="Proteomes" id="UP000095280"/>
    </source>
</evidence>
<feature type="region of interest" description="Disordered" evidence="1">
    <location>
        <begin position="1"/>
        <end position="25"/>
    </location>
</feature>
<accession>A0A1I8FEM9</accession>
<reference evidence="3" key="1">
    <citation type="submission" date="2016-11" db="UniProtKB">
        <authorList>
            <consortium name="WormBaseParasite"/>
        </authorList>
    </citation>
    <scope>IDENTIFICATION</scope>
</reference>
<feature type="compositionally biased region" description="Low complexity" evidence="1">
    <location>
        <begin position="79"/>
        <end position="89"/>
    </location>
</feature>
<organism evidence="2 3">
    <name type="scientific">Macrostomum lignano</name>
    <dbReference type="NCBI Taxonomy" id="282301"/>
    <lineage>
        <taxon>Eukaryota</taxon>
        <taxon>Metazoa</taxon>
        <taxon>Spiralia</taxon>
        <taxon>Lophotrochozoa</taxon>
        <taxon>Platyhelminthes</taxon>
        <taxon>Rhabditophora</taxon>
        <taxon>Macrostomorpha</taxon>
        <taxon>Macrostomida</taxon>
        <taxon>Macrostomidae</taxon>
        <taxon>Macrostomum</taxon>
    </lineage>
</organism>
<dbReference type="Proteomes" id="UP000095280">
    <property type="component" value="Unplaced"/>
</dbReference>
<sequence>RPAASIGRNGRQQLHSVRHEELESSEPRLDLDFIIDHLPTSTEPLATHQPASTVDSTGLQCILHYLQGAISDSTPAPTPAQAPTLPAKTSESVSKRGQRRQSIASTTTAVAALYAAPGAVHACPLPAEGLRKQAYSKSSHLKAHLRAAHWGKAVGRADQAPSEAHRPEALPLPAVPAGFQPLRSSGAAFAEAQHKQMIDCLWPRDRLILHTTVGMVLDWVLRTALPTDDDGFLLRRRVGRRQPEKRLSVLGYADDLALLSSTVEGAQRQLDRLVAVAASVGLVVNMQKTVVLCVPDDIEAAIFCRGADGQATELPRDVSSSSTSAVWFQTLARTSRRCCGLAWAAFRSSCNSEALPDRQRAALFQAVIETVWLYNAETWTLTDSLEQQVDAAHAGLLRAPPSTSASSKSTTRHSIAALACHVQAIYCAVGDSQLAGHLIRARVVLPTAGAGGAAAHAAGTLPARSSASRRYVDCLAGDAGWLTPARTLPVARPLPPGTIKDPRSRMGEDRHLMQNICQCNRPGLWREKMSCERRINESGLLPDMETFIALGPSDM</sequence>